<evidence type="ECO:0000256" key="7">
    <source>
        <dbReference type="HAMAP-Rule" id="MF_00607"/>
    </source>
</evidence>
<dbReference type="GO" id="GO:0003723">
    <property type="term" value="F:RNA binding"/>
    <property type="evidence" value="ECO:0007669"/>
    <property type="project" value="UniProtKB-UniRule"/>
</dbReference>
<proteinExistence type="inferred from homology"/>
<dbReference type="InterPro" id="IPR011530">
    <property type="entry name" value="rRNA_adenine_dimethylase"/>
</dbReference>
<gene>
    <name evidence="7 10" type="primary">rsmA</name>
    <name evidence="7" type="synonym">ksgA</name>
    <name evidence="10" type="ORF">ISALK_11275</name>
</gene>
<keyword evidence="4 7" id="KW-0808">Transferase</keyword>
<dbReference type="EC" id="2.1.1.182" evidence="7"/>
<dbReference type="CDD" id="cd02440">
    <property type="entry name" value="AdoMet_MTases"/>
    <property type="match status" value="1"/>
</dbReference>
<evidence type="ECO:0000313" key="11">
    <source>
        <dbReference type="Proteomes" id="UP000449710"/>
    </source>
</evidence>
<dbReference type="PROSITE" id="PS51689">
    <property type="entry name" value="SAM_RNA_A_N6_MT"/>
    <property type="match status" value="1"/>
</dbReference>
<dbReference type="SUPFAM" id="SSF53335">
    <property type="entry name" value="S-adenosyl-L-methionine-dependent methyltransferases"/>
    <property type="match status" value="1"/>
</dbReference>
<keyword evidence="1 7" id="KW-0963">Cytoplasm</keyword>
<dbReference type="GO" id="GO:0005829">
    <property type="term" value="C:cytosol"/>
    <property type="evidence" value="ECO:0007669"/>
    <property type="project" value="TreeGrafter"/>
</dbReference>
<evidence type="ECO:0000256" key="5">
    <source>
        <dbReference type="ARBA" id="ARBA00022691"/>
    </source>
</evidence>
<keyword evidence="6 7" id="KW-0694">RNA-binding</keyword>
<dbReference type="NCBIfam" id="TIGR00755">
    <property type="entry name" value="ksgA"/>
    <property type="match status" value="1"/>
</dbReference>
<evidence type="ECO:0000256" key="4">
    <source>
        <dbReference type="ARBA" id="ARBA00022679"/>
    </source>
</evidence>
<dbReference type="Pfam" id="PF00398">
    <property type="entry name" value="RrnaAD"/>
    <property type="match status" value="1"/>
</dbReference>
<dbReference type="InterPro" id="IPR001737">
    <property type="entry name" value="KsgA/Erm"/>
</dbReference>
<sequence>MRIATPTRTRTILSEYGHRMRKSLGQNFLIDGNIIENIIEGAGVTEVDTVLEIGPGIGSMTEVLSEKAKKVIAVEIDQNLIPILEKTLAHRDNIEIIHQDILKLDLEDLKQKKGLEEGFKVVANLPYYVTTPIIMALLEGDAPIRSITVMIQKEVADRILSAKDVKAYGALTVACNLYADVREVLTVPPSVFLPRPKVASKVITLTPKVNNLTVQERKLLFAIVKDAFGKRRKTLLNSLSSGNLGYSKDRVREALEAAEIDPKKRAENLGIEDFKRIMTAFAEAEKQ</sequence>
<feature type="binding site" evidence="7 8">
    <location>
        <position position="100"/>
    </location>
    <ligand>
        <name>S-adenosyl-L-methionine</name>
        <dbReference type="ChEBI" id="CHEBI:59789"/>
    </ligand>
</feature>
<feature type="binding site" evidence="7 8">
    <location>
        <position position="29"/>
    </location>
    <ligand>
        <name>S-adenosyl-L-methionine</name>
        <dbReference type="ChEBI" id="CHEBI:59789"/>
    </ligand>
</feature>
<dbReference type="Gene3D" id="3.40.50.150">
    <property type="entry name" value="Vaccinia Virus protein VP39"/>
    <property type="match status" value="1"/>
</dbReference>
<feature type="binding site" evidence="7 8">
    <location>
        <position position="54"/>
    </location>
    <ligand>
        <name>S-adenosyl-L-methionine</name>
        <dbReference type="ChEBI" id="CHEBI:59789"/>
    </ligand>
</feature>
<feature type="binding site" evidence="7 8">
    <location>
        <position position="27"/>
    </location>
    <ligand>
        <name>S-adenosyl-L-methionine</name>
        <dbReference type="ChEBI" id="CHEBI:59789"/>
    </ligand>
</feature>
<keyword evidence="2 7" id="KW-0698">rRNA processing</keyword>
<accession>A0AA44BFI4</accession>
<keyword evidence="3 7" id="KW-0489">Methyltransferase</keyword>
<keyword evidence="11" id="KW-1185">Reference proteome</keyword>
<evidence type="ECO:0000256" key="6">
    <source>
        <dbReference type="ARBA" id="ARBA00022884"/>
    </source>
</evidence>
<dbReference type="FunFam" id="3.40.50.150:FF:000023">
    <property type="entry name" value="Ribosomal RNA small subunit methyltransferase A"/>
    <property type="match status" value="1"/>
</dbReference>
<dbReference type="EMBL" id="SUMG01000016">
    <property type="protein sequence ID" value="NBG89070.1"/>
    <property type="molecule type" value="Genomic_DNA"/>
</dbReference>
<comment type="subcellular location">
    <subcellularLocation>
        <location evidence="7">Cytoplasm</location>
    </subcellularLocation>
</comment>
<keyword evidence="5 7" id="KW-0949">S-adenosyl-L-methionine</keyword>
<dbReference type="InterPro" id="IPR023165">
    <property type="entry name" value="rRNA_Ade_diMease-like_C"/>
</dbReference>
<comment type="function">
    <text evidence="7">Specifically dimethylates two adjacent adenosines (A1518 and A1519) in the loop of a conserved hairpin near the 3'-end of 16S rRNA in the 30S particle. May play a critical role in biogenesis of 30S subunits.</text>
</comment>
<evidence type="ECO:0000256" key="1">
    <source>
        <dbReference type="ARBA" id="ARBA00022490"/>
    </source>
</evidence>
<dbReference type="PANTHER" id="PTHR11727:SF7">
    <property type="entry name" value="DIMETHYLADENOSINE TRANSFERASE-RELATED"/>
    <property type="match status" value="1"/>
</dbReference>
<feature type="domain" description="Ribosomal RNA adenine methylase transferase N-terminal" evidence="9">
    <location>
        <begin position="34"/>
        <end position="209"/>
    </location>
</feature>
<dbReference type="PANTHER" id="PTHR11727">
    <property type="entry name" value="DIMETHYLADENOSINE TRANSFERASE"/>
    <property type="match status" value="1"/>
</dbReference>
<dbReference type="Proteomes" id="UP000449710">
    <property type="component" value="Unassembled WGS sequence"/>
</dbReference>
<dbReference type="InterPro" id="IPR020598">
    <property type="entry name" value="rRNA_Ade_methylase_Trfase_N"/>
</dbReference>
<dbReference type="InterPro" id="IPR029063">
    <property type="entry name" value="SAM-dependent_MTases_sf"/>
</dbReference>
<organism evidence="10 11">
    <name type="scientific">Isachenkonia alkalipeptolytica</name>
    <dbReference type="NCBI Taxonomy" id="2565777"/>
    <lineage>
        <taxon>Bacteria</taxon>
        <taxon>Bacillati</taxon>
        <taxon>Bacillota</taxon>
        <taxon>Clostridia</taxon>
        <taxon>Eubacteriales</taxon>
        <taxon>Clostridiaceae</taxon>
        <taxon>Isachenkonia</taxon>
    </lineage>
</organism>
<dbReference type="GO" id="GO:0052908">
    <property type="term" value="F:16S rRNA (adenine(1518)-N(6)/adenine(1519)-N(6))-dimethyltransferase activity"/>
    <property type="evidence" value="ECO:0007669"/>
    <property type="project" value="UniProtKB-EC"/>
</dbReference>
<evidence type="ECO:0000259" key="9">
    <source>
        <dbReference type="SMART" id="SM00650"/>
    </source>
</evidence>
<evidence type="ECO:0000256" key="8">
    <source>
        <dbReference type="PROSITE-ProRule" id="PRU01026"/>
    </source>
</evidence>
<reference evidence="10 11" key="1">
    <citation type="submission" date="2019-04" db="EMBL/GenBank/DDBJ databases">
        <title>Isachenkonia alkalipeptolytica gen. nov. sp. nov. a new anaerobic, alkiliphilic organothrophic bacterium capable to reduce synthesized ferrihydrite isolated from a soda lake.</title>
        <authorList>
            <person name="Toshchakov S.V."/>
            <person name="Zavarzina D.G."/>
            <person name="Zhilina T.N."/>
            <person name="Kostrikina N.A."/>
            <person name="Kublanov I.V."/>
        </authorList>
    </citation>
    <scope>NUCLEOTIDE SEQUENCE [LARGE SCALE GENOMIC DNA]</scope>
    <source>
        <strain evidence="10 11">Z-1701</strain>
    </source>
</reference>
<comment type="catalytic activity">
    <reaction evidence="7">
        <text>adenosine(1518)/adenosine(1519) in 16S rRNA + 4 S-adenosyl-L-methionine = N(6)-dimethyladenosine(1518)/N(6)-dimethyladenosine(1519) in 16S rRNA + 4 S-adenosyl-L-homocysteine + 4 H(+)</text>
        <dbReference type="Rhea" id="RHEA:19609"/>
        <dbReference type="Rhea" id="RHEA-COMP:10232"/>
        <dbReference type="Rhea" id="RHEA-COMP:10233"/>
        <dbReference type="ChEBI" id="CHEBI:15378"/>
        <dbReference type="ChEBI" id="CHEBI:57856"/>
        <dbReference type="ChEBI" id="CHEBI:59789"/>
        <dbReference type="ChEBI" id="CHEBI:74411"/>
        <dbReference type="ChEBI" id="CHEBI:74493"/>
        <dbReference type="EC" id="2.1.1.182"/>
    </reaction>
</comment>
<dbReference type="PROSITE" id="PS01131">
    <property type="entry name" value="RRNA_A_DIMETH"/>
    <property type="match status" value="1"/>
</dbReference>
<dbReference type="AlphaFoldDB" id="A0AA44BFI4"/>
<dbReference type="RefSeq" id="WP_160722367.1">
    <property type="nucleotide sequence ID" value="NZ_SUMG01000016.1"/>
</dbReference>
<comment type="similarity">
    <text evidence="7">Belongs to the class I-like SAM-binding methyltransferase superfamily. rRNA adenine N(6)-methyltransferase family. RsmA subfamily.</text>
</comment>
<evidence type="ECO:0000256" key="2">
    <source>
        <dbReference type="ARBA" id="ARBA00022552"/>
    </source>
</evidence>
<name>A0AA44BFI4_9CLOT</name>
<feature type="binding site" evidence="7 8">
    <location>
        <position position="124"/>
    </location>
    <ligand>
        <name>S-adenosyl-L-methionine</name>
        <dbReference type="ChEBI" id="CHEBI:59789"/>
    </ligand>
</feature>
<dbReference type="SMART" id="SM00650">
    <property type="entry name" value="rADc"/>
    <property type="match status" value="1"/>
</dbReference>
<evidence type="ECO:0000256" key="3">
    <source>
        <dbReference type="ARBA" id="ARBA00022603"/>
    </source>
</evidence>
<feature type="binding site" evidence="7 8">
    <location>
        <position position="75"/>
    </location>
    <ligand>
        <name>S-adenosyl-L-methionine</name>
        <dbReference type="ChEBI" id="CHEBI:59789"/>
    </ligand>
</feature>
<dbReference type="Gene3D" id="1.10.8.100">
    <property type="entry name" value="Ribosomal RNA adenine dimethylase-like, domain 2"/>
    <property type="match status" value="1"/>
</dbReference>
<evidence type="ECO:0000313" key="10">
    <source>
        <dbReference type="EMBL" id="NBG89070.1"/>
    </source>
</evidence>
<dbReference type="HAMAP" id="MF_00607">
    <property type="entry name" value="16SrRNA_methyltr_A"/>
    <property type="match status" value="1"/>
</dbReference>
<dbReference type="InterPro" id="IPR020596">
    <property type="entry name" value="rRNA_Ade_Mease_Trfase_CS"/>
</dbReference>
<protein>
    <recommendedName>
        <fullName evidence="7">Ribosomal RNA small subunit methyltransferase A</fullName>
        <ecNumber evidence="7">2.1.1.182</ecNumber>
    </recommendedName>
    <alternativeName>
        <fullName evidence="7">16S rRNA (adenine(1518)-N(6)/adenine(1519)-N(6))-dimethyltransferase</fullName>
    </alternativeName>
    <alternativeName>
        <fullName evidence="7">16S rRNA dimethyladenosine transferase</fullName>
    </alternativeName>
    <alternativeName>
        <fullName evidence="7">16S rRNA dimethylase</fullName>
    </alternativeName>
    <alternativeName>
        <fullName evidence="7">S-adenosylmethionine-6-N', N'-adenosyl(rRNA) dimethyltransferase</fullName>
    </alternativeName>
</protein>
<comment type="caution">
    <text evidence="10">The sequence shown here is derived from an EMBL/GenBank/DDBJ whole genome shotgun (WGS) entry which is preliminary data.</text>
</comment>